<reference evidence="6 7" key="1">
    <citation type="submission" date="2024-04" db="EMBL/GenBank/DDBJ databases">
        <authorList>
            <person name="Cremers G."/>
        </authorList>
    </citation>
    <scope>NUCLEOTIDE SEQUENCE [LARGE SCALE GENOMIC DNA]</scope>
    <source>
        <strain evidence="6">MeCH1-AG</strain>
    </source>
</reference>
<feature type="binding site" evidence="4">
    <location>
        <position position="23"/>
    </location>
    <ligand>
        <name>3-amino-2-oxopropyl phosphate</name>
        <dbReference type="ChEBI" id="CHEBI:57279"/>
    </ligand>
</feature>
<name>A0ABM9NFI4_9GAMM</name>
<feature type="binding site" evidence="4">
    <location>
        <position position="55"/>
    </location>
    <ligand>
        <name>1-deoxy-D-xylulose 5-phosphate</name>
        <dbReference type="ChEBI" id="CHEBI:57792"/>
    </ligand>
</feature>
<evidence type="ECO:0000256" key="1">
    <source>
        <dbReference type="ARBA" id="ARBA00022490"/>
    </source>
</evidence>
<dbReference type="NCBIfam" id="NF003625">
    <property type="entry name" value="PRK05265.1-3"/>
    <property type="match status" value="1"/>
</dbReference>
<dbReference type="SUPFAM" id="SSF63892">
    <property type="entry name" value="Pyridoxine 5'-phosphate synthase"/>
    <property type="match status" value="1"/>
</dbReference>
<evidence type="ECO:0000256" key="3">
    <source>
        <dbReference type="ARBA" id="ARBA00023096"/>
    </source>
</evidence>
<keyword evidence="1 4" id="KW-0963">Cytoplasm</keyword>
<dbReference type="EC" id="2.6.99.2" evidence="4 5"/>
<comment type="catalytic activity">
    <reaction evidence="4">
        <text>3-amino-2-oxopropyl phosphate + 1-deoxy-D-xylulose 5-phosphate = pyridoxine 5'-phosphate + phosphate + 2 H2O + H(+)</text>
        <dbReference type="Rhea" id="RHEA:15265"/>
        <dbReference type="ChEBI" id="CHEBI:15377"/>
        <dbReference type="ChEBI" id="CHEBI:15378"/>
        <dbReference type="ChEBI" id="CHEBI:43474"/>
        <dbReference type="ChEBI" id="CHEBI:57279"/>
        <dbReference type="ChEBI" id="CHEBI:57792"/>
        <dbReference type="ChEBI" id="CHEBI:58589"/>
        <dbReference type="EC" id="2.6.99.2"/>
    </reaction>
</comment>
<dbReference type="InterPro" id="IPR013785">
    <property type="entry name" value="Aldolase_TIM"/>
</dbReference>
<sequence length="250" mass="26908">MKPVQPILLGVNIDHVATIRQARRTKFPEVVQAALTAEEAGADGITAHLREDRRHIQDRDIELLAALVQTRLNLEMAVTDEMLAIATRVRPAACCLVPERREELTTEGGLDVAGNFDRVRFACEKLGEAGVEVSLFIDPEARQIEAAARAGAPVVELHTGQYAEAASAAARDSELQRLRVAAALAQDAGLIVNAGHGLHYHNVDAVSRIPQIRELNIGHAIVARALFSGLARAVADMKGIMTAARGSIDR</sequence>
<comment type="pathway">
    <text evidence="4">Cofactor biosynthesis; pyridoxine 5'-phosphate biosynthesis; pyridoxine 5'-phosphate from D-erythrose 4-phosphate: step 5/5.</text>
</comment>
<comment type="subunit">
    <text evidence="4">Homooctamer; tetramer of dimers.</text>
</comment>
<feature type="active site" description="Proton acceptor" evidence="4">
    <location>
        <position position="75"/>
    </location>
</feature>
<organism evidence="6 7">
    <name type="scientific">Candidatus Methylocalor cossyra</name>
    <dbReference type="NCBI Taxonomy" id="3108543"/>
    <lineage>
        <taxon>Bacteria</taxon>
        <taxon>Pseudomonadati</taxon>
        <taxon>Pseudomonadota</taxon>
        <taxon>Gammaproteobacteria</taxon>
        <taxon>Methylococcales</taxon>
        <taxon>Methylococcaceae</taxon>
        <taxon>Candidatus Methylocalor</taxon>
    </lineage>
</organism>
<feature type="binding site" evidence="4">
    <location>
        <position position="12"/>
    </location>
    <ligand>
        <name>3-amino-2-oxopropyl phosphate</name>
        <dbReference type="ChEBI" id="CHEBI:57279"/>
    </ligand>
</feature>
<proteinExistence type="inferred from homology"/>
<keyword evidence="2 4" id="KW-0808">Transferase</keyword>
<dbReference type="NCBIfam" id="NF003627">
    <property type="entry name" value="PRK05265.1-5"/>
    <property type="match status" value="1"/>
</dbReference>
<feature type="binding site" evidence="4">
    <location>
        <begin position="14"/>
        <end position="15"/>
    </location>
    <ligand>
        <name>1-deoxy-D-xylulose 5-phosphate</name>
        <dbReference type="ChEBI" id="CHEBI:57792"/>
    </ligand>
</feature>
<dbReference type="Proteomes" id="UP001497493">
    <property type="component" value="Chromosome"/>
</dbReference>
<evidence type="ECO:0000256" key="4">
    <source>
        <dbReference type="HAMAP-Rule" id="MF_00279"/>
    </source>
</evidence>
<evidence type="ECO:0000256" key="5">
    <source>
        <dbReference type="NCBIfam" id="TIGR00559"/>
    </source>
</evidence>
<evidence type="ECO:0000256" key="2">
    <source>
        <dbReference type="ARBA" id="ARBA00022679"/>
    </source>
</evidence>
<comment type="subcellular location">
    <subcellularLocation>
        <location evidence="4">Cytoplasm</location>
    </subcellularLocation>
</comment>
<keyword evidence="3 4" id="KW-0664">Pyridoxine biosynthesis</keyword>
<feature type="site" description="Transition state stabilizer" evidence="4">
    <location>
        <position position="156"/>
    </location>
</feature>
<feature type="binding site" evidence="4">
    <location>
        <position position="105"/>
    </location>
    <ligand>
        <name>1-deoxy-D-xylulose 5-phosphate</name>
        <dbReference type="ChEBI" id="CHEBI:57792"/>
    </ligand>
</feature>
<feature type="binding site" evidence="4">
    <location>
        <begin position="218"/>
        <end position="219"/>
    </location>
    <ligand>
        <name>3-amino-2-oxopropyl phosphate</name>
        <dbReference type="ChEBI" id="CHEBI:57279"/>
    </ligand>
</feature>
<dbReference type="PANTHER" id="PTHR30456">
    <property type="entry name" value="PYRIDOXINE 5'-PHOSPHATE SYNTHASE"/>
    <property type="match status" value="1"/>
</dbReference>
<dbReference type="InterPro" id="IPR036130">
    <property type="entry name" value="Pyridoxine-5'_phos_synth"/>
</dbReference>
<dbReference type="CDD" id="cd00003">
    <property type="entry name" value="PNPsynthase"/>
    <property type="match status" value="1"/>
</dbReference>
<dbReference type="EMBL" id="OZ026884">
    <property type="protein sequence ID" value="CAL1239370.1"/>
    <property type="molecule type" value="Genomic_DNA"/>
</dbReference>
<protein>
    <recommendedName>
        <fullName evidence="4 5">Pyridoxine 5'-phosphate synthase</fullName>
        <shortName evidence="4">PNP synthase</shortName>
        <ecNumber evidence="4 5">2.6.99.2</ecNumber>
    </recommendedName>
</protein>
<evidence type="ECO:0000313" key="7">
    <source>
        <dbReference type="Proteomes" id="UP001497493"/>
    </source>
</evidence>
<accession>A0ABM9NFI4</accession>
<dbReference type="Pfam" id="PF03740">
    <property type="entry name" value="PdxJ"/>
    <property type="match status" value="1"/>
</dbReference>
<feature type="active site" description="Proton donor" evidence="4">
    <location>
        <position position="196"/>
    </location>
</feature>
<dbReference type="NCBIfam" id="TIGR00559">
    <property type="entry name" value="pdxJ"/>
    <property type="match status" value="1"/>
</dbReference>
<evidence type="ECO:0000313" key="6">
    <source>
        <dbReference type="EMBL" id="CAL1239370.1"/>
    </source>
</evidence>
<dbReference type="NCBIfam" id="NF003623">
    <property type="entry name" value="PRK05265.1-1"/>
    <property type="match status" value="1"/>
</dbReference>
<comment type="similarity">
    <text evidence="4">Belongs to the PNP synthase family.</text>
</comment>
<keyword evidence="7" id="KW-1185">Reference proteome</keyword>
<feature type="binding site" evidence="4">
    <location>
        <position position="50"/>
    </location>
    <ligand>
        <name>1-deoxy-D-xylulose 5-phosphate</name>
        <dbReference type="ChEBI" id="CHEBI:57792"/>
    </ligand>
</feature>
<comment type="function">
    <text evidence="4">Catalyzes the complicated ring closure reaction between the two acyclic compounds 1-deoxy-D-xylulose-5-phosphate (DXP) and 3-amino-2-oxopropyl phosphate (1-amino-acetone-3-phosphate or AAP) to form pyridoxine 5'-phosphate (PNP) and inorganic phosphate.</text>
</comment>
<dbReference type="RefSeq" id="WP_348758930.1">
    <property type="nucleotide sequence ID" value="NZ_OZ026884.1"/>
</dbReference>
<dbReference type="PANTHER" id="PTHR30456:SF0">
    <property type="entry name" value="PYRIDOXINE 5'-PHOSPHATE SYNTHASE"/>
    <property type="match status" value="1"/>
</dbReference>
<gene>
    <name evidence="4 6" type="primary">pdxJ</name>
    <name evidence="6" type="ORF">MECH1_V1_0594</name>
</gene>
<feature type="active site" description="Proton acceptor" evidence="4">
    <location>
        <position position="48"/>
    </location>
</feature>
<dbReference type="NCBIfam" id="NF003624">
    <property type="entry name" value="PRK05265.1-2"/>
    <property type="match status" value="1"/>
</dbReference>
<dbReference type="InterPro" id="IPR004569">
    <property type="entry name" value="PyrdxlP_synth_PdxJ"/>
</dbReference>
<dbReference type="Gene3D" id="3.20.20.70">
    <property type="entry name" value="Aldolase class I"/>
    <property type="match status" value="1"/>
</dbReference>
<dbReference type="GO" id="GO:0033856">
    <property type="term" value="F:pyridoxine 5'-phosphate synthase activity"/>
    <property type="evidence" value="ECO:0007669"/>
    <property type="project" value="UniProtKB-EC"/>
</dbReference>
<feature type="binding site" evidence="4">
    <location>
        <position position="197"/>
    </location>
    <ligand>
        <name>3-amino-2-oxopropyl phosphate</name>
        <dbReference type="ChEBI" id="CHEBI:57279"/>
    </ligand>
</feature>
<dbReference type="HAMAP" id="MF_00279">
    <property type="entry name" value="PdxJ"/>
    <property type="match status" value="1"/>
</dbReference>